<dbReference type="AlphaFoldDB" id="A0A381YD52"/>
<protein>
    <submittedName>
        <fullName evidence="1">Uncharacterized protein</fullName>
    </submittedName>
</protein>
<sequence>FQHTNLAAPTPIGLSSIEYIVSTQRRVF</sequence>
<proteinExistence type="predicted"/>
<dbReference type="EMBL" id="UINC01017828">
    <property type="protein sequence ID" value="SVA74347.1"/>
    <property type="molecule type" value="Genomic_DNA"/>
</dbReference>
<reference evidence="1" key="1">
    <citation type="submission" date="2018-05" db="EMBL/GenBank/DDBJ databases">
        <authorList>
            <person name="Lanie J.A."/>
            <person name="Ng W.-L."/>
            <person name="Kazmierczak K.M."/>
            <person name="Andrzejewski T.M."/>
            <person name="Davidsen T.M."/>
            <person name="Wayne K.J."/>
            <person name="Tettelin H."/>
            <person name="Glass J.I."/>
            <person name="Rusch D."/>
            <person name="Podicherti R."/>
            <person name="Tsui H.-C.T."/>
            <person name="Winkler M.E."/>
        </authorList>
    </citation>
    <scope>NUCLEOTIDE SEQUENCE</scope>
</reference>
<name>A0A381YD52_9ZZZZ</name>
<gene>
    <name evidence="1" type="ORF">METZ01_LOCUS127201</name>
</gene>
<feature type="non-terminal residue" evidence="1">
    <location>
        <position position="1"/>
    </location>
</feature>
<accession>A0A381YD52</accession>
<evidence type="ECO:0000313" key="1">
    <source>
        <dbReference type="EMBL" id="SVA74347.1"/>
    </source>
</evidence>
<organism evidence="1">
    <name type="scientific">marine metagenome</name>
    <dbReference type="NCBI Taxonomy" id="408172"/>
    <lineage>
        <taxon>unclassified sequences</taxon>
        <taxon>metagenomes</taxon>
        <taxon>ecological metagenomes</taxon>
    </lineage>
</organism>